<dbReference type="EMBL" id="AVOT02035580">
    <property type="protein sequence ID" value="MBW0529967.1"/>
    <property type="molecule type" value="Genomic_DNA"/>
</dbReference>
<proteinExistence type="predicted"/>
<dbReference type="AlphaFoldDB" id="A0A9Q3F4M0"/>
<dbReference type="Proteomes" id="UP000765509">
    <property type="component" value="Unassembled WGS sequence"/>
</dbReference>
<keyword evidence="3" id="KW-1185">Reference proteome</keyword>
<reference evidence="2" key="1">
    <citation type="submission" date="2021-03" db="EMBL/GenBank/DDBJ databases">
        <title>Draft genome sequence of rust myrtle Austropuccinia psidii MF-1, a brazilian biotype.</title>
        <authorList>
            <person name="Quecine M.C."/>
            <person name="Pachon D.M.R."/>
            <person name="Bonatelli M.L."/>
            <person name="Correr F.H."/>
            <person name="Franceschini L.M."/>
            <person name="Leite T.F."/>
            <person name="Margarido G.R.A."/>
            <person name="Almeida C.A."/>
            <person name="Ferrarezi J.A."/>
            <person name="Labate C.A."/>
        </authorList>
    </citation>
    <scope>NUCLEOTIDE SEQUENCE</scope>
    <source>
        <strain evidence="2">MF-1</strain>
    </source>
</reference>
<sequence>MQANIQSNQIHVEKEEERPGPDLMSLPQKRNVWRRPEFLPFPRNEPFTNENHRNISVPVQKMVQTSQGRGVGSMPKPLARDHGLLLTHQEISGLVEDHRAPRRVEPIVLQRTLQTDKELVEEPKSFIQRKEEGVGNDPIFGERRPSGI</sequence>
<feature type="region of interest" description="Disordered" evidence="1">
    <location>
        <begin position="124"/>
        <end position="148"/>
    </location>
</feature>
<feature type="compositionally biased region" description="Basic and acidic residues" evidence="1">
    <location>
        <begin position="11"/>
        <end position="20"/>
    </location>
</feature>
<feature type="compositionally biased region" description="Basic and acidic residues" evidence="1">
    <location>
        <begin position="124"/>
        <end position="133"/>
    </location>
</feature>
<protein>
    <submittedName>
        <fullName evidence="2">Uncharacterized protein</fullName>
    </submittedName>
</protein>
<accession>A0A9Q3F4M0</accession>
<comment type="caution">
    <text evidence="2">The sequence shown here is derived from an EMBL/GenBank/DDBJ whole genome shotgun (WGS) entry which is preliminary data.</text>
</comment>
<feature type="region of interest" description="Disordered" evidence="1">
    <location>
        <begin position="1"/>
        <end position="29"/>
    </location>
</feature>
<name>A0A9Q3F4M0_9BASI</name>
<feature type="compositionally biased region" description="Polar residues" evidence="1">
    <location>
        <begin position="1"/>
        <end position="10"/>
    </location>
</feature>
<evidence type="ECO:0000313" key="3">
    <source>
        <dbReference type="Proteomes" id="UP000765509"/>
    </source>
</evidence>
<organism evidence="2 3">
    <name type="scientific">Austropuccinia psidii MF-1</name>
    <dbReference type="NCBI Taxonomy" id="1389203"/>
    <lineage>
        <taxon>Eukaryota</taxon>
        <taxon>Fungi</taxon>
        <taxon>Dikarya</taxon>
        <taxon>Basidiomycota</taxon>
        <taxon>Pucciniomycotina</taxon>
        <taxon>Pucciniomycetes</taxon>
        <taxon>Pucciniales</taxon>
        <taxon>Sphaerophragmiaceae</taxon>
        <taxon>Austropuccinia</taxon>
    </lineage>
</organism>
<evidence type="ECO:0000313" key="2">
    <source>
        <dbReference type="EMBL" id="MBW0529967.1"/>
    </source>
</evidence>
<evidence type="ECO:0000256" key="1">
    <source>
        <dbReference type="SAM" id="MobiDB-lite"/>
    </source>
</evidence>
<gene>
    <name evidence="2" type="ORF">O181_069682</name>
</gene>